<gene>
    <name evidence="2" type="ORF">L3Y34_002098</name>
</gene>
<organism evidence="2 3">
    <name type="scientific">Caenorhabditis briggsae</name>
    <dbReference type="NCBI Taxonomy" id="6238"/>
    <lineage>
        <taxon>Eukaryota</taxon>
        <taxon>Metazoa</taxon>
        <taxon>Ecdysozoa</taxon>
        <taxon>Nematoda</taxon>
        <taxon>Chromadorea</taxon>
        <taxon>Rhabditida</taxon>
        <taxon>Rhabditina</taxon>
        <taxon>Rhabditomorpha</taxon>
        <taxon>Rhabditoidea</taxon>
        <taxon>Rhabditidae</taxon>
        <taxon>Peloderinae</taxon>
        <taxon>Caenorhabditis</taxon>
    </lineage>
</organism>
<feature type="compositionally biased region" description="Acidic residues" evidence="1">
    <location>
        <begin position="94"/>
        <end position="107"/>
    </location>
</feature>
<dbReference type="KEGG" id="cbr:CBG_06862"/>
<sequence>MTSVDEDLLLNDPVTTEFDHSGTIDEDLLLGAGDIIIRKETHDSIDDAALLLDSVEPASEQDPERAPENNDGEQNDVLVEEDDDDDVAAVVESDKEELDYDEEEEDEDQKRERTSRYTSERNGGNRVNSDDSDEQKKENKEKSKKPAIPSLFDKTITNNPLKSGDQPIGVVLRIEGEPERIFYPPPSFMANMVQQPIVPRLPNGIPLVGVPANHGRAGFGTGYQQQGRMSGGGGMVGASSNPGQWENDVVQFLNQSSSRGRATKKRRSSSYSSASSYSSGSRSRSRSSSRDRRRDEKRRRRNHREVSRRDYGRREDRRDDRRRHDDRRTKDRDSYRDTKDSRDSERESRRRKEQSRASTMESAKALGLSSDYINQMNEQKRKREEIVRKKEERRHGPSSDKKENSTTGPPSSAPKEKPKAYLAVNVSGVQQLPTAVKKIEAVAVEMGPIKKCWRSADDVVSIIFNAHDKAKDFMIKYNGKVLSGLRIIVSLEKKFLNLNEIN</sequence>
<evidence type="ECO:0000313" key="2">
    <source>
        <dbReference type="EMBL" id="ULU02301.1"/>
    </source>
</evidence>
<proteinExistence type="predicted"/>
<evidence type="ECO:0000313" key="3">
    <source>
        <dbReference type="Proteomes" id="UP000827892"/>
    </source>
</evidence>
<dbReference type="AlphaFoldDB" id="A0AAE9DDZ6"/>
<dbReference type="Proteomes" id="UP000827892">
    <property type="component" value="Chromosome III"/>
</dbReference>
<feature type="region of interest" description="Disordered" evidence="1">
    <location>
        <begin position="48"/>
        <end position="160"/>
    </location>
</feature>
<dbReference type="EMBL" id="CP090893">
    <property type="protein sequence ID" value="ULU02301.1"/>
    <property type="molecule type" value="Genomic_DNA"/>
</dbReference>
<accession>A0AAE9DDZ6</accession>
<feature type="compositionally biased region" description="Low complexity" evidence="1">
    <location>
        <begin position="269"/>
        <end position="282"/>
    </location>
</feature>
<reference evidence="2 3" key="1">
    <citation type="submission" date="2022-05" db="EMBL/GenBank/DDBJ databases">
        <title>Chromosome-level reference genomes for two strains of Caenorhabditis briggsae: an improved platform for comparative genomics.</title>
        <authorList>
            <person name="Stevens L."/>
            <person name="Andersen E.C."/>
        </authorList>
    </citation>
    <scope>NUCLEOTIDE SEQUENCE [LARGE SCALE GENOMIC DNA]</scope>
    <source>
        <strain evidence="2">QX1410_ONT</strain>
        <tissue evidence="2">Whole-organism</tissue>
    </source>
</reference>
<name>A0AAE9DDZ6_CAEBR</name>
<feature type="region of interest" description="Disordered" evidence="1">
    <location>
        <begin position="218"/>
        <end position="418"/>
    </location>
</feature>
<evidence type="ECO:0000256" key="1">
    <source>
        <dbReference type="SAM" id="MobiDB-lite"/>
    </source>
</evidence>
<feature type="compositionally biased region" description="Basic and acidic residues" evidence="1">
    <location>
        <begin position="378"/>
        <end position="404"/>
    </location>
</feature>
<feature type="compositionally biased region" description="Basic and acidic residues" evidence="1">
    <location>
        <begin position="304"/>
        <end position="350"/>
    </location>
</feature>
<dbReference type="OMA" id="FNAHDKA"/>
<protein>
    <submittedName>
        <fullName evidence="2">Uncharacterized protein</fullName>
    </submittedName>
</protein>
<feature type="compositionally biased region" description="Basic and acidic residues" evidence="1">
    <location>
        <begin position="108"/>
        <end position="119"/>
    </location>
</feature>
<feature type="compositionally biased region" description="Acidic residues" evidence="1">
    <location>
        <begin position="70"/>
        <end position="87"/>
    </location>
</feature>